<feature type="transmembrane region" description="Helical" evidence="1">
    <location>
        <begin position="255"/>
        <end position="276"/>
    </location>
</feature>
<feature type="transmembrane region" description="Helical" evidence="1">
    <location>
        <begin position="152"/>
        <end position="174"/>
    </location>
</feature>
<gene>
    <name evidence="2" type="ORF">ESB04_06540</name>
</gene>
<comment type="caution">
    <text evidence="2">The sequence shown here is derived from an EMBL/GenBank/DDBJ whole genome shotgun (WGS) entry which is preliminary data.</text>
</comment>
<protein>
    <recommendedName>
        <fullName evidence="4">M50 family peptidase</fullName>
    </recommendedName>
</protein>
<dbReference type="OrthoDB" id="982335at2"/>
<dbReference type="AlphaFoldDB" id="A0A4Q1C072"/>
<keyword evidence="3" id="KW-1185">Reference proteome</keyword>
<sequence>MNYLLNPDFKLIYSNKSAGDLYFKHTWKDTLILISQVEWEILNHLVTHKDCQLSLEFISKNFEAEENVLQDLIQYSEEIGLLMTEDAFKIYLLQKSANQKAHFSAWKLILSQCFYFLSIPIEFIGKGNLRFYKIAKIPLEKSWMEFIAQKKWVQLAGQLLTLFLLLAGIFPLLFIDGYVQKWLDIDLHSNQLLLPFLISGLLFTTFLHEFAHYLIYLKYGGLVADLGFSLVLGFIPFVHINTNSLHFWENQKHRITVITAGIFFDISLLVGINVILQQISDITWISHWKILQCFIAFRILFNAIPFIPGTDGYFLLTEWMGEPALFHEASRSFQKWKSNFFHRNEIAITGKDYLYLSYIVLSYCFITAYYCLLALWIIIPYLISVFP</sequence>
<name>A0A4Q1C072_9BACT</name>
<evidence type="ECO:0000313" key="3">
    <source>
        <dbReference type="Proteomes" id="UP000289455"/>
    </source>
</evidence>
<feature type="transmembrane region" description="Helical" evidence="1">
    <location>
        <begin position="222"/>
        <end position="240"/>
    </location>
</feature>
<organism evidence="2 3">
    <name type="scientific">Aquirufa rosea</name>
    <dbReference type="NCBI Taxonomy" id="2509241"/>
    <lineage>
        <taxon>Bacteria</taxon>
        <taxon>Pseudomonadati</taxon>
        <taxon>Bacteroidota</taxon>
        <taxon>Cytophagia</taxon>
        <taxon>Cytophagales</taxon>
        <taxon>Flectobacillaceae</taxon>
        <taxon>Aquirufa</taxon>
    </lineage>
</organism>
<dbReference type="RefSeq" id="WP_129026923.1">
    <property type="nucleotide sequence ID" value="NZ_SDHY01000003.1"/>
</dbReference>
<accession>A0A4Q1C072</accession>
<reference evidence="2 3" key="1">
    <citation type="submission" date="2019-01" db="EMBL/GenBank/DDBJ databases">
        <title>Cytophagaceae bacterium strain CAR-16.</title>
        <authorList>
            <person name="Chen W.-M."/>
        </authorList>
    </citation>
    <scope>NUCLEOTIDE SEQUENCE [LARGE SCALE GENOMIC DNA]</scope>
    <source>
        <strain evidence="2 3">CAR-16</strain>
    </source>
</reference>
<dbReference type="Proteomes" id="UP000289455">
    <property type="component" value="Unassembled WGS sequence"/>
</dbReference>
<feature type="transmembrane region" description="Helical" evidence="1">
    <location>
        <begin position="194"/>
        <end position="215"/>
    </location>
</feature>
<keyword evidence="1" id="KW-1133">Transmembrane helix</keyword>
<evidence type="ECO:0008006" key="4">
    <source>
        <dbReference type="Google" id="ProtNLM"/>
    </source>
</evidence>
<evidence type="ECO:0000256" key="1">
    <source>
        <dbReference type="SAM" id="Phobius"/>
    </source>
</evidence>
<proteinExistence type="predicted"/>
<dbReference type="EMBL" id="SDHY01000003">
    <property type="protein sequence ID" value="RXK49826.1"/>
    <property type="molecule type" value="Genomic_DNA"/>
</dbReference>
<feature type="transmembrane region" description="Helical" evidence="1">
    <location>
        <begin position="288"/>
        <end position="307"/>
    </location>
</feature>
<evidence type="ECO:0000313" key="2">
    <source>
        <dbReference type="EMBL" id="RXK49826.1"/>
    </source>
</evidence>
<keyword evidence="1" id="KW-0812">Transmembrane</keyword>
<feature type="transmembrane region" description="Helical" evidence="1">
    <location>
        <begin position="360"/>
        <end position="383"/>
    </location>
</feature>
<keyword evidence="1" id="KW-0472">Membrane</keyword>